<proteinExistence type="inferred from homology"/>
<dbReference type="Pfam" id="PF08661">
    <property type="entry name" value="Rep_fac-A_3"/>
    <property type="match status" value="1"/>
</dbReference>
<feature type="compositionally biased region" description="Basic and acidic residues" evidence="4">
    <location>
        <begin position="1"/>
        <end position="10"/>
    </location>
</feature>
<dbReference type="GeneTree" id="ENSGT00940000165163"/>
<keyword evidence="6" id="KW-1185">Reference proteome</keyword>
<evidence type="ECO:0000313" key="6">
    <source>
        <dbReference type="Proteomes" id="UP000823872"/>
    </source>
</evidence>
<organism evidence="5 6">
    <name type="scientific">Felis catus</name>
    <name type="common">Cat</name>
    <name type="synonym">Felis silvestris catus</name>
    <dbReference type="NCBI Taxonomy" id="9685"/>
    <lineage>
        <taxon>Eukaryota</taxon>
        <taxon>Metazoa</taxon>
        <taxon>Chordata</taxon>
        <taxon>Craniata</taxon>
        <taxon>Vertebrata</taxon>
        <taxon>Euteleostomi</taxon>
        <taxon>Mammalia</taxon>
        <taxon>Eutheria</taxon>
        <taxon>Laurasiatheria</taxon>
        <taxon>Carnivora</taxon>
        <taxon>Feliformia</taxon>
        <taxon>Felidae</taxon>
        <taxon>Felinae</taxon>
        <taxon>Felis</taxon>
    </lineage>
</organism>
<dbReference type="Gene3D" id="2.40.50.140">
    <property type="entry name" value="Nucleic acid-binding proteins"/>
    <property type="match status" value="1"/>
</dbReference>
<evidence type="ECO:0000256" key="4">
    <source>
        <dbReference type="SAM" id="MobiDB-lite"/>
    </source>
</evidence>
<reference evidence="5" key="3">
    <citation type="submission" date="2025-09" db="UniProtKB">
        <authorList>
            <consortium name="Ensembl"/>
        </authorList>
    </citation>
    <scope>IDENTIFICATION</scope>
    <source>
        <strain evidence="5">breed Abyssinian</strain>
    </source>
</reference>
<feature type="region of interest" description="Disordered" evidence="4">
    <location>
        <begin position="1"/>
        <end position="68"/>
    </location>
</feature>
<keyword evidence="3" id="KW-0539">Nucleus</keyword>
<dbReference type="SUPFAM" id="SSF50249">
    <property type="entry name" value="Nucleic acid-binding proteins"/>
    <property type="match status" value="1"/>
</dbReference>
<evidence type="ECO:0000256" key="1">
    <source>
        <dbReference type="ARBA" id="ARBA00004123"/>
    </source>
</evidence>
<evidence type="ECO:0000313" key="5">
    <source>
        <dbReference type="Ensembl" id="ENSFCTP00005009370.1"/>
    </source>
</evidence>
<dbReference type="PANTHER" id="PTHR15114:SF1">
    <property type="entry name" value="REPLICATION PROTEIN A 14 KDA SUBUNIT"/>
    <property type="match status" value="1"/>
</dbReference>
<reference evidence="5 6" key="1">
    <citation type="submission" date="2021-02" db="EMBL/GenBank/DDBJ databases">
        <title>Safari Cat Assemblies.</title>
        <authorList>
            <person name="Bredemeyer K.R."/>
            <person name="Murphy W.J."/>
        </authorList>
    </citation>
    <scope>NUCLEOTIDE SEQUENCE [LARGE SCALE GENOMIC DNA]</scope>
</reference>
<dbReference type="InterPro" id="IPR013970">
    <property type="entry name" value="Rfa2"/>
</dbReference>
<evidence type="ECO:0000256" key="3">
    <source>
        <dbReference type="ARBA" id="ARBA00023242"/>
    </source>
</evidence>
<evidence type="ECO:0000256" key="2">
    <source>
        <dbReference type="ARBA" id="ARBA00009761"/>
    </source>
</evidence>
<gene>
    <name evidence="5" type="primary">RPA3</name>
</gene>
<name>A0ABI7WGE2_FELCA</name>
<comment type="subcellular location">
    <subcellularLocation>
        <location evidence="1">Nucleus</location>
    </subcellularLocation>
</comment>
<protein>
    <submittedName>
        <fullName evidence="5">Replication protein A3</fullName>
    </submittedName>
</protein>
<comment type="similarity">
    <text evidence="2">Belongs to the replication factor A protein 3 family.</text>
</comment>
<accession>A0ABI7WGE2</accession>
<dbReference type="CDD" id="cd04479">
    <property type="entry name" value="RPA3"/>
    <property type="match status" value="1"/>
</dbReference>
<sequence length="226" mass="24204">GCGASREKRYLRLAPQSPVATAPEPNTLLPGSNPAGRPEIAVGSLKPLPTQAPPPLPTLRRTRATSGTLRVTKQPIPISGSSLPCSVPLLYSSSLIEISARLIGGVRVLVSADWCRRPIDAAGLTISVVCFPPAVGLAPQSWWTSWSCPDGEGKNGTIELMEPLDEEISGIVEVVGRVTAKATILCASYVQFKEDNHPFDLGLYNEAVKITQEFPQFFPLGVVEYD</sequence>
<reference evidence="5" key="2">
    <citation type="submission" date="2025-08" db="UniProtKB">
        <authorList>
            <consortium name="Ensembl"/>
        </authorList>
    </citation>
    <scope>IDENTIFICATION</scope>
    <source>
        <strain evidence="5">breed Abyssinian</strain>
    </source>
</reference>
<dbReference type="InterPro" id="IPR012340">
    <property type="entry name" value="NA-bd_OB-fold"/>
</dbReference>
<dbReference type="PANTHER" id="PTHR15114">
    <property type="entry name" value="REPLICATION PROTEIN A3"/>
    <property type="match status" value="1"/>
</dbReference>
<dbReference type="Proteomes" id="UP000823872">
    <property type="component" value="Chromosome A2"/>
</dbReference>
<dbReference type="Ensembl" id="ENSFCTT00005014196.1">
    <property type="protein sequence ID" value="ENSFCTP00005009370.1"/>
    <property type="gene ID" value="ENSFCTG00005005170.1"/>
</dbReference>